<dbReference type="OrthoDB" id="5690957at2"/>
<dbReference type="EMBL" id="MLAI01000019">
    <property type="protein sequence ID" value="OOF85709.1"/>
    <property type="molecule type" value="Genomic_DNA"/>
</dbReference>
<dbReference type="Proteomes" id="UP000189353">
    <property type="component" value="Unassembled WGS sequence"/>
</dbReference>
<reference evidence="1 2" key="1">
    <citation type="submission" date="2016-10" db="EMBL/GenBank/DDBJ databases">
        <title>Rodentibacter gen. nov. and new species.</title>
        <authorList>
            <person name="Christensen H."/>
        </authorList>
    </citation>
    <scope>NUCLEOTIDE SEQUENCE [LARGE SCALE GENOMIC DNA]</scope>
    <source>
        <strain evidence="1 2">Ppn158</strain>
    </source>
</reference>
<dbReference type="AlphaFoldDB" id="A0A1V3L6Y9"/>
<protein>
    <submittedName>
        <fullName evidence="1">Uncharacterized protein</fullName>
    </submittedName>
</protein>
<organism evidence="1 2">
    <name type="scientific">Rodentibacter ratti</name>
    <dbReference type="NCBI Taxonomy" id="1906745"/>
    <lineage>
        <taxon>Bacteria</taxon>
        <taxon>Pseudomonadati</taxon>
        <taxon>Pseudomonadota</taxon>
        <taxon>Gammaproteobacteria</taxon>
        <taxon>Pasteurellales</taxon>
        <taxon>Pasteurellaceae</taxon>
        <taxon>Rodentibacter</taxon>
    </lineage>
</organism>
<name>A0A1V3L6Y9_9PAST</name>
<proteinExistence type="predicted"/>
<sequence length="269" mass="31064">MNLYDFQKLLLNRNEIEQALGINLTLDKTLTFDEQDLDDYAMFSTIPIESATAIFLGINPRLPNQYKKHPRYWTVFNAVETAVRRGEINAEITQDFDINGNEIQFDISLTHDTAKAWAKTHGLKWGVPPYRPIILSDKDLEFNQSTTDTEKDEIIEDLRTQNTELKVRIAELESQPQKQNAVNYDDFSIYGHTSENLEHLFHIAMKISNKCDPDNLYSYPTEQQIKNYLTKYSNVSGKVAQAIYSIITPEKVKFRGKKPEGVETFRGFI</sequence>
<evidence type="ECO:0000313" key="2">
    <source>
        <dbReference type="Proteomes" id="UP000189353"/>
    </source>
</evidence>
<comment type="caution">
    <text evidence="1">The sequence shown here is derived from an EMBL/GenBank/DDBJ whole genome shotgun (WGS) entry which is preliminary data.</text>
</comment>
<evidence type="ECO:0000313" key="1">
    <source>
        <dbReference type="EMBL" id="OOF85709.1"/>
    </source>
</evidence>
<dbReference type="RefSeq" id="WP_077553091.1">
    <property type="nucleotide sequence ID" value="NZ_MLAI01000019.1"/>
</dbReference>
<gene>
    <name evidence="1" type="ORF">BKG88_06920</name>
</gene>
<accession>A0A1V3L6Y9</accession>